<feature type="compositionally biased region" description="Basic and acidic residues" evidence="1">
    <location>
        <begin position="198"/>
        <end position="213"/>
    </location>
</feature>
<dbReference type="Gene3D" id="3.90.70.200">
    <property type="entry name" value="Plus-3 domain"/>
    <property type="match status" value="1"/>
</dbReference>
<dbReference type="Proteomes" id="UP000636479">
    <property type="component" value="Unassembled WGS sequence"/>
</dbReference>
<dbReference type="AlphaFoldDB" id="A0A8H6S4G4"/>
<evidence type="ECO:0000256" key="1">
    <source>
        <dbReference type="SAM" id="MobiDB-lite"/>
    </source>
</evidence>
<evidence type="ECO:0000313" key="3">
    <source>
        <dbReference type="EMBL" id="KAF7292729.1"/>
    </source>
</evidence>
<sequence length="553" mass="61976">MSSELDEELLELVDGGSERPVSRKRPRDSSGKSSNKKRKTADSDAEPESEDDDDARGSSRPRNANTSEEGDKYPLEGKYIDEADREELLGKTEIEREQILAARLDEVERIRDRKHLDKLRQQQIAGVVGTSADEDRGSGAARRTARSLPKDHTKDRSLTALKAKRKAKDEKKRDPSSPRPRSHSPDDMDMSSDEEKAEADNDTRPERRERDTLDGPMTLEALKRITVKRDDLAKHSSSPFFEQIIDVGCAIVLDPRAANPYIDCVKSEVLFPFLQSHPNFTISTEIVPSPKPYEMERLGRKVTMNDAFELKHGSAEKVWAMSQASNTEFKDEEYKRLVDTYAHDKISFPTVREAAERHMEQQKYLTKLVTEAWFSEDVKNMIARKRGNAPTSNSVVLERARLTAARKLAVNRHDNAEVAQIDEQLRLLNESNTNVAVRETQEDKLAKVNERNRKANMEAVRRAELEAAERKRRERKAAASGTSTPTTRAYDPSARLRTVPRTFESSTPGGTRASTPNPTTANVANTSSAVATHGLGKSLNAVAQAIEVDLGDF</sequence>
<feature type="region of interest" description="Disordered" evidence="1">
    <location>
        <begin position="467"/>
        <end position="523"/>
    </location>
</feature>
<feature type="compositionally biased region" description="Basic and acidic residues" evidence="1">
    <location>
        <begin position="148"/>
        <end position="157"/>
    </location>
</feature>
<evidence type="ECO:0000259" key="2">
    <source>
        <dbReference type="Pfam" id="PF03126"/>
    </source>
</evidence>
<dbReference type="InterPro" id="IPR036128">
    <property type="entry name" value="Plus3-like_sf"/>
</dbReference>
<comment type="caution">
    <text evidence="3">The sequence shown here is derived from an EMBL/GenBank/DDBJ whole genome shotgun (WGS) entry which is preliminary data.</text>
</comment>
<dbReference type="InterPro" id="IPR004343">
    <property type="entry name" value="Plus-3_dom"/>
</dbReference>
<feature type="compositionally biased region" description="Low complexity" evidence="1">
    <location>
        <begin position="513"/>
        <end position="523"/>
    </location>
</feature>
<gene>
    <name evidence="3" type="ORF">MIND_01171200</name>
</gene>
<dbReference type="SUPFAM" id="SSF159042">
    <property type="entry name" value="Plus3-like"/>
    <property type="match status" value="1"/>
</dbReference>
<feature type="compositionally biased region" description="Acidic residues" evidence="1">
    <location>
        <begin position="187"/>
        <end position="197"/>
    </location>
</feature>
<dbReference type="EMBL" id="JACAZF010000011">
    <property type="protein sequence ID" value="KAF7292729.1"/>
    <property type="molecule type" value="Genomic_DNA"/>
</dbReference>
<evidence type="ECO:0000313" key="4">
    <source>
        <dbReference type="Proteomes" id="UP000636479"/>
    </source>
</evidence>
<feature type="compositionally biased region" description="Acidic residues" evidence="1">
    <location>
        <begin position="1"/>
        <end position="11"/>
    </location>
</feature>
<dbReference type="OrthoDB" id="166375at2759"/>
<feature type="region of interest" description="Disordered" evidence="1">
    <location>
        <begin position="1"/>
        <end position="79"/>
    </location>
</feature>
<dbReference type="GO" id="GO:0003677">
    <property type="term" value="F:DNA binding"/>
    <property type="evidence" value="ECO:0007669"/>
    <property type="project" value="InterPro"/>
</dbReference>
<accession>A0A8H6S4G4</accession>
<proteinExistence type="predicted"/>
<keyword evidence="4" id="KW-1185">Reference proteome</keyword>
<feature type="compositionally biased region" description="Basic and acidic residues" evidence="1">
    <location>
        <begin position="107"/>
        <end position="120"/>
    </location>
</feature>
<feature type="region of interest" description="Disordered" evidence="1">
    <location>
        <begin position="107"/>
        <end position="217"/>
    </location>
</feature>
<name>A0A8H6S4G4_9AGAR</name>
<dbReference type="RefSeq" id="XP_037215157.1">
    <property type="nucleotide sequence ID" value="XM_037368231.1"/>
</dbReference>
<feature type="compositionally biased region" description="Basic and acidic residues" evidence="1">
    <location>
        <begin position="167"/>
        <end position="176"/>
    </location>
</feature>
<dbReference type="GeneID" id="59350747"/>
<organism evidence="3 4">
    <name type="scientific">Mycena indigotica</name>
    <dbReference type="NCBI Taxonomy" id="2126181"/>
    <lineage>
        <taxon>Eukaryota</taxon>
        <taxon>Fungi</taxon>
        <taxon>Dikarya</taxon>
        <taxon>Basidiomycota</taxon>
        <taxon>Agaricomycotina</taxon>
        <taxon>Agaricomycetes</taxon>
        <taxon>Agaricomycetidae</taxon>
        <taxon>Agaricales</taxon>
        <taxon>Marasmiineae</taxon>
        <taxon>Mycenaceae</taxon>
        <taxon>Mycena</taxon>
    </lineage>
</organism>
<dbReference type="Pfam" id="PF03126">
    <property type="entry name" value="Plus-3"/>
    <property type="match status" value="1"/>
</dbReference>
<protein>
    <submittedName>
        <fullName evidence="3">Plus3 domain-containing protein</fullName>
    </submittedName>
</protein>
<feature type="compositionally biased region" description="Acidic residues" evidence="1">
    <location>
        <begin position="43"/>
        <end position="54"/>
    </location>
</feature>
<feature type="compositionally biased region" description="Basic and acidic residues" evidence="1">
    <location>
        <begin position="69"/>
        <end position="79"/>
    </location>
</feature>
<reference evidence="3" key="1">
    <citation type="submission" date="2020-05" db="EMBL/GenBank/DDBJ databases">
        <title>Mycena genomes resolve the evolution of fungal bioluminescence.</title>
        <authorList>
            <person name="Tsai I.J."/>
        </authorList>
    </citation>
    <scope>NUCLEOTIDE SEQUENCE</scope>
    <source>
        <strain evidence="3">171206Taipei</strain>
    </source>
</reference>
<feature type="domain" description="Plus3" evidence="2">
    <location>
        <begin position="287"/>
        <end position="340"/>
    </location>
</feature>